<evidence type="ECO:0000313" key="1">
    <source>
        <dbReference type="EMBL" id="KAJ2969591.1"/>
    </source>
</evidence>
<keyword evidence="2" id="KW-1185">Reference proteome</keyword>
<reference evidence="1" key="1">
    <citation type="submission" date="2022-08" db="EMBL/GenBank/DDBJ databases">
        <title>Genome Sequence of Pycnoporus sanguineus.</title>
        <authorList>
            <person name="Buettner E."/>
        </authorList>
    </citation>
    <scope>NUCLEOTIDE SEQUENCE</scope>
    <source>
        <strain evidence="1">CG-C14</strain>
    </source>
</reference>
<organism evidence="1 2">
    <name type="scientific">Trametes sanguinea</name>
    <dbReference type="NCBI Taxonomy" id="158606"/>
    <lineage>
        <taxon>Eukaryota</taxon>
        <taxon>Fungi</taxon>
        <taxon>Dikarya</taxon>
        <taxon>Basidiomycota</taxon>
        <taxon>Agaricomycotina</taxon>
        <taxon>Agaricomycetes</taxon>
        <taxon>Polyporales</taxon>
        <taxon>Polyporaceae</taxon>
        <taxon>Trametes</taxon>
    </lineage>
</organism>
<protein>
    <submittedName>
        <fullName evidence="1">Uncharacterized protein</fullName>
    </submittedName>
</protein>
<evidence type="ECO:0000313" key="2">
    <source>
        <dbReference type="Proteomes" id="UP001144978"/>
    </source>
</evidence>
<proteinExistence type="predicted"/>
<gene>
    <name evidence="1" type="ORF">NUW54_g12927</name>
</gene>
<sequence>MATKKDIDVVNSRDLVAAFTGYLIQLDLEDRRNREVECQLLTTQAESLLNHNKYRVASRKYAEALNQLVGPRLRVPLDPTNGGGVVCPVYRKFTMKECLAAMTCCNGVARCLHETKEYLDALDWTVEVDVIHKNARFVAKPIFDWEPYHPSPPCLEFHHQRLLVDVRGMFAGLRRVLEPLARIGQMVESSVTPFGGVADCRQALIPEPESASDSRWG</sequence>
<comment type="caution">
    <text evidence="1">The sequence shown here is derived from an EMBL/GenBank/DDBJ whole genome shotgun (WGS) entry which is preliminary data.</text>
</comment>
<accession>A0ACC1MTC2</accession>
<dbReference type="Proteomes" id="UP001144978">
    <property type="component" value="Unassembled WGS sequence"/>
</dbReference>
<name>A0ACC1MTC2_9APHY</name>
<dbReference type="EMBL" id="JANSHE010005729">
    <property type="protein sequence ID" value="KAJ2969591.1"/>
    <property type="molecule type" value="Genomic_DNA"/>
</dbReference>